<feature type="region of interest" description="Disordered" evidence="1">
    <location>
        <begin position="202"/>
        <end position="221"/>
    </location>
</feature>
<feature type="compositionally biased region" description="Polar residues" evidence="1">
    <location>
        <begin position="206"/>
        <end position="216"/>
    </location>
</feature>
<feature type="region of interest" description="Disordered" evidence="1">
    <location>
        <begin position="235"/>
        <end position="259"/>
    </location>
</feature>
<name>A0AAE2BTW0_9LAMI</name>
<feature type="compositionally biased region" description="Polar residues" evidence="1">
    <location>
        <begin position="19"/>
        <end position="35"/>
    </location>
</feature>
<feature type="region of interest" description="Disordered" evidence="1">
    <location>
        <begin position="19"/>
        <end position="42"/>
    </location>
</feature>
<organism evidence="2 3">
    <name type="scientific">Sesamum angolense</name>
    <dbReference type="NCBI Taxonomy" id="2727404"/>
    <lineage>
        <taxon>Eukaryota</taxon>
        <taxon>Viridiplantae</taxon>
        <taxon>Streptophyta</taxon>
        <taxon>Embryophyta</taxon>
        <taxon>Tracheophyta</taxon>
        <taxon>Spermatophyta</taxon>
        <taxon>Magnoliopsida</taxon>
        <taxon>eudicotyledons</taxon>
        <taxon>Gunneridae</taxon>
        <taxon>Pentapetalae</taxon>
        <taxon>asterids</taxon>
        <taxon>lamiids</taxon>
        <taxon>Lamiales</taxon>
        <taxon>Pedaliaceae</taxon>
        <taxon>Sesamum</taxon>
    </lineage>
</organism>
<dbReference type="AlphaFoldDB" id="A0AAE2BTW0"/>
<proteinExistence type="predicted"/>
<gene>
    <name evidence="2" type="ORF">Sango_1592800</name>
</gene>
<feature type="compositionally biased region" description="Low complexity" evidence="1">
    <location>
        <begin position="235"/>
        <end position="246"/>
    </location>
</feature>
<feature type="compositionally biased region" description="Polar residues" evidence="1">
    <location>
        <begin position="249"/>
        <end position="259"/>
    </location>
</feature>
<dbReference type="EMBL" id="JACGWL010000008">
    <property type="protein sequence ID" value="KAK4397562.1"/>
    <property type="molecule type" value="Genomic_DNA"/>
</dbReference>
<accession>A0AAE2BTW0</accession>
<protein>
    <submittedName>
        <fullName evidence="2">Uncharacterized protein</fullName>
    </submittedName>
</protein>
<dbReference type="Pfam" id="PF14223">
    <property type="entry name" value="Retrotran_gag_2"/>
    <property type="match status" value="1"/>
</dbReference>
<sequence length="259" mass="28622">MQASNCGVEISLAHNQFGRPSSGSPYSHWTAQEPTIESGPRPAPYPTRLPHKGLYLTVVSESHGSDSLPLCSAKELWDKLEQLYTETSLPSKLFLLEKIFRYKLDLSKNIEENLDDFTKLIQDIKLTGDKNIDDYTPIVLLNAIPDAYGDVKAAIKYLAGDLAMMITKIWILGQGSRFMGPGPRGDVDISFAHDQFGRPSCGSPYSHWTAQEPTTESGHDRLRTRPGYLIKVLSNPNPSHSSSPLLTCTAPSSRLPSHL</sequence>
<evidence type="ECO:0000256" key="1">
    <source>
        <dbReference type="SAM" id="MobiDB-lite"/>
    </source>
</evidence>
<comment type="caution">
    <text evidence="2">The sequence shown here is derived from an EMBL/GenBank/DDBJ whole genome shotgun (WGS) entry which is preliminary data.</text>
</comment>
<keyword evidence="3" id="KW-1185">Reference proteome</keyword>
<evidence type="ECO:0000313" key="3">
    <source>
        <dbReference type="Proteomes" id="UP001289374"/>
    </source>
</evidence>
<dbReference type="Proteomes" id="UP001289374">
    <property type="component" value="Unassembled WGS sequence"/>
</dbReference>
<evidence type="ECO:0000313" key="2">
    <source>
        <dbReference type="EMBL" id="KAK4397562.1"/>
    </source>
</evidence>
<reference evidence="2" key="1">
    <citation type="submission" date="2020-06" db="EMBL/GenBank/DDBJ databases">
        <authorList>
            <person name="Li T."/>
            <person name="Hu X."/>
            <person name="Zhang T."/>
            <person name="Song X."/>
            <person name="Zhang H."/>
            <person name="Dai N."/>
            <person name="Sheng W."/>
            <person name="Hou X."/>
            <person name="Wei L."/>
        </authorList>
    </citation>
    <scope>NUCLEOTIDE SEQUENCE</scope>
    <source>
        <strain evidence="2">K16</strain>
        <tissue evidence="2">Leaf</tissue>
    </source>
</reference>
<reference evidence="2" key="2">
    <citation type="journal article" date="2024" name="Plant">
        <title>Genomic evolution and insights into agronomic trait innovations of Sesamum species.</title>
        <authorList>
            <person name="Miao H."/>
            <person name="Wang L."/>
            <person name="Qu L."/>
            <person name="Liu H."/>
            <person name="Sun Y."/>
            <person name="Le M."/>
            <person name="Wang Q."/>
            <person name="Wei S."/>
            <person name="Zheng Y."/>
            <person name="Lin W."/>
            <person name="Duan Y."/>
            <person name="Cao H."/>
            <person name="Xiong S."/>
            <person name="Wang X."/>
            <person name="Wei L."/>
            <person name="Li C."/>
            <person name="Ma Q."/>
            <person name="Ju M."/>
            <person name="Zhao R."/>
            <person name="Li G."/>
            <person name="Mu C."/>
            <person name="Tian Q."/>
            <person name="Mei H."/>
            <person name="Zhang T."/>
            <person name="Gao T."/>
            <person name="Zhang H."/>
        </authorList>
    </citation>
    <scope>NUCLEOTIDE SEQUENCE</scope>
    <source>
        <strain evidence="2">K16</strain>
    </source>
</reference>